<sequence>MPLFTTNGEFTLLEYIILPIELLLPLSTPEKNRKKYLTIPVLDSVLGVANEALFQPQCLAKIFRMVVFPLPLPPVNIVTRS</sequence>
<dbReference type="EMBL" id="CAKMUD010000125">
    <property type="protein sequence ID" value="CAH1603241.1"/>
    <property type="molecule type" value="Genomic_DNA"/>
</dbReference>
<dbReference type="AlphaFoldDB" id="A0AAU9QVR9"/>
<comment type="caution">
    <text evidence="1">The sequence shown here is derived from an EMBL/GenBank/DDBJ whole genome shotgun (WGS) entry which is preliminary data.</text>
</comment>
<proteinExistence type="predicted"/>
<name>A0AAU9QVR9_9VIBR</name>
<reference evidence="1" key="1">
    <citation type="submission" date="2022-01" db="EMBL/GenBank/DDBJ databases">
        <authorList>
            <person name="Lagorce A."/>
        </authorList>
    </citation>
    <scope>NUCLEOTIDE SEQUENCE</scope>
    <source>
        <strain evidence="1">Th15_F1_A12</strain>
    </source>
</reference>
<dbReference type="Proteomes" id="UP001295462">
    <property type="component" value="Unassembled WGS sequence"/>
</dbReference>
<evidence type="ECO:0000313" key="1">
    <source>
        <dbReference type="EMBL" id="CAH1603241.1"/>
    </source>
</evidence>
<evidence type="ECO:0000313" key="2">
    <source>
        <dbReference type="Proteomes" id="UP001295462"/>
    </source>
</evidence>
<accession>A0AAU9QVR9</accession>
<organism evidence="1 2">
    <name type="scientific">Vibrio jasicida</name>
    <dbReference type="NCBI Taxonomy" id="766224"/>
    <lineage>
        <taxon>Bacteria</taxon>
        <taxon>Pseudomonadati</taxon>
        <taxon>Pseudomonadota</taxon>
        <taxon>Gammaproteobacteria</taxon>
        <taxon>Vibrionales</taxon>
        <taxon>Vibrionaceae</taxon>
        <taxon>Vibrio</taxon>
    </lineage>
</organism>
<gene>
    <name evidence="1" type="ORF">THF1A12_680006</name>
</gene>
<protein>
    <submittedName>
        <fullName evidence="1">Uncharacterized protein</fullName>
    </submittedName>
</protein>